<keyword evidence="1" id="KW-0547">Nucleotide-binding</keyword>
<comment type="caution">
    <text evidence="3">The sequence shown here is derived from an EMBL/GenBank/DDBJ whole genome shotgun (WGS) entry which is preliminary data.</text>
</comment>
<dbReference type="Proteomes" id="UP001155059">
    <property type="component" value="Unassembled WGS sequence"/>
</dbReference>
<evidence type="ECO:0000313" key="6">
    <source>
        <dbReference type="Proteomes" id="UP001155163"/>
    </source>
</evidence>
<dbReference type="InterPro" id="IPR017746">
    <property type="entry name" value="Cellulose_synthase_operon_BcsQ"/>
</dbReference>
<accession>A0A9X2C6B2</accession>
<sequence>MHRSDDITNLFSRFGASADSYREIEHTYDYIEEPPVAVKPPEPLVVAVAQASTPQPVATPVEPAPAHLTLVVSEPIAAPVAAASSTALGSLLAEVMHKRETSQSSPTSHLRPILKAKVIAVVSSKGGVGKTTLSGALASALKRSGGQTLAVDLDPQNALCLHLGVSADQPGLIQANDNASTWRAIAHSGFARSQCLPYGVATEQQRRSLEQNMEADPYWLGRHLSAMGLGEHDTVIIDTPPGATPYLSQALEIADQVLIVALPDAASYTSLNQMDRLLAPYLQKDTPPQCHYVINQLDDGRAFSVDMSEVLKKRAGNQLLGVVHQDHFISEALAYERNPLAHTPSTRGCQEILDIAGSLSELLMLQDTEESIPS</sequence>
<dbReference type="Gene3D" id="3.40.50.300">
    <property type="entry name" value="P-loop containing nucleotide triphosphate hydrolases"/>
    <property type="match status" value="1"/>
</dbReference>
<dbReference type="InterPro" id="IPR050625">
    <property type="entry name" value="ParA/MinD_ATPase"/>
</dbReference>
<evidence type="ECO:0000313" key="4">
    <source>
        <dbReference type="EMBL" id="MCK9812789.1"/>
    </source>
</evidence>
<dbReference type="EMBL" id="JALQCW010000019">
    <property type="protein sequence ID" value="MCK9797979.1"/>
    <property type="molecule type" value="Genomic_DNA"/>
</dbReference>
<dbReference type="RefSeq" id="WP_123332333.1">
    <property type="nucleotide sequence ID" value="NZ_JALQCW010000019.1"/>
</dbReference>
<protein>
    <submittedName>
        <fullName evidence="3">Cellulose biosynthesis protein BcsQ</fullName>
    </submittedName>
</protein>
<reference evidence="5 6" key="2">
    <citation type="journal article" date="2023" name="Plant Pathol.">
        <title>Dismantling and reorganizing Pseudomonas marginalis sensu#lato.</title>
        <authorList>
            <person name="Sawada H."/>
            <person name="Fujikawa T."/>
            <person name="Satou M."/>
        </authorList>
    </citation>
    <scope>NUCLEOTIDE SEQUENCE [LARGE SCALE GENOMIC DNA]</scope>
    <source>
        <strain evidence="3 5">MAFF 302030</strain>
        <strain evidence="4 6">MAFF 302046</strain>
    </source>
</reference>
<dbReference type="PANTHER" id="PTHR43384:SF6">
    <property type="entry name" value="SEPTUM SITE-DETERMINING PROTEIN MIND HOMOLOG, CHLOROPLASTIC"/>
    <property type="match status" value="1"/>
</dbReference>
<dbReference type="GO" id="GO:0051782">
    <property type="term" value="P:negative regulation of cell division"/>
    <property type="evidence" value="ECO:0007669"/>
    <property type="project" value="TreeGrafter"/>
</dbReference>
<dbReference type="CDD" id="cd02042">
    <property type="entry name" value="ParAB_family"/>
    <property type="match status" value="1"/>
</dbReference>
<gene>
    <name evidence="3" type="primary">bcsQ</name>
    <name evidence="3" type="ORF">M1B34_09625</name>
    <name evidence="4" type="ORF">M1B35_01145</name>
</gene>
<evidence type="ECO:0000313" key="3">
    <source>
        <dbReference type="EMBL" id="MCK9797979.1"/>
    </source>
</evidence>
<dbReference type="InterPro" id="IPR027417">
    <property type="entry name" value="P-loop_NTPase"/>
</dbReference>
<name>A0A9X2C6B2_9PSED</name>
<dbReference type="GO" id="GO:0009898">
    <property type="term" value="C:cytoplasmic side of plasma membrane"/>
    <property type="evidence" value="ECO:0007669"/>
    <property type="project" value="TreeGrafter"/>
</dbReference>
<dbReference type="NCBIfam" id="TIGR03371">
    <property type="entry name" value="cellulose_yhjQ"/>
    <property type="match status" value="1"/>
</dbReference>
<dbReference type="GO" id="GO:0016887">
    <property type="term" value="F:ATP hydrolysis activity"/>
    <property type="evidence" value="ECO:0007669"/>
    <property type="project" value="TreeGrafter"/>
</dbReference>
<reference evidence="5 6" key="1">
    <citation type="journal article" date="2022" name="Int. J. Syst. Evol. Microbiol.">
        <title>Pseudomonas aegrilactucae sp. nov. and Pseudomonas morbosilactucae sp. nov., pathogens causing bacterial rot of lettuce in Japan.</title>
        <authorList>
            <person name="Sawada H."/>
            <person name="Fujikawa T."/>
            <person name="Satou M."/>
        </authorList>
    </citation>
    <scope>NUCLEOTIDE SEQUENCE [LARGE SCALE GENOMIC DNA]</scope>
    <source>
        <strain evidence="3 5">MAFF 302030</strain>
        <strain evidence="4 6">MAFF 302046</strain>
    </source>
</reference>
<dbReference type="GO" id="GO:0005829">
    <property type="term" value="C:cytosol"/>
    <property type="evidence" value="ECO:0007669"/>
    <property type="project" value="TreeGrafter"/>
</dbReference>
<proteinExistence type="predicted"/>
<dbReference type="Pfam" id="PF06564">
    <property type="entry name" value="CBP_BcsQ"/>
    <property type="match status" value="1"/>
</dbReference>
<dbReference type="SUPFAM" id="SSF52540">
    <property type="entry name" value="P-loop containing nucleoside triphosphate hydrolases"/>
    <property type="match status" value="1"/>
</dbReference>
<keyword evidence="6" id="KW-1185">Reference proteome</keyword>
<dbReference type="PANTHER" id="PTHR43384">
    <property type="entry name" value="SEPTUM SITE-DETERMINING PROTEIN MIND HOMOLOG, CHLOROPLASTIC-RELATED"/>
    <property type="match status" value="1"/>
</dbReference>
<organism evidence="3 5">
    <name type="scientific">Pseudomonas morbosilactucae</name>
    <dbReference type="NCBI Taxonomy" id="2938197"/>
    <lineage>
        <taxon>Bacteria</taxon>
        <taxon>Pseudomonadati</taxon>
        <taxon>Pseudomonadota</taxon>
        <taxon>Gammaproteobacteria</taxon>
        <taxon>Pseudomonadales</taxon>
        <taxon>Pseudomonadaceae</taxon>
        <taxon>Pseudomonas</taxon>
    </lineage>
</organism>
<dbReference type="EMBL" id="JALQCX010000004">
    <property type="protein sequence ID" value="MCK9812789.1"/>
    <property type="molecule type" value="Genomic_DNA"/>
</dbReference>
<dbReference type="Proteomes" id="UP001155163">
    <property type="component" value="Unassembled WGS sequence"/>
</dbReference>
<dbReference type="GO" id="GO:0005524">
    <property type="term" value="F:ATP binding"/>
    <property type="evidence" value="ECO:0007669"/>
    <property type="project" value="UniProtKB-KW"/>
</dbReference>
<evidence type="ECO:0000256" key="1">
    <source>
        <dbReference type="ARBA" id="ARBA00022741"/>
    </source>
</evidence>
<evidence type="ECO:0000313" key="5">
    <source>
        <dbReference type="Proteomes" id="UP001155059"/>
    </source>
</evidence>
<evidence type="ECO:0000256" key="2">
    <source>
        <dbReference type="ARBA" id="ARBA00022840"/>
    </source>
</evidence>
<dbReference type="AlphaFoldDB" id="A0A9X2C6B2"/>
<keyword evidence="2" id="KW-0067">ATP-binding</keyword>